<sequence>MASPDRSKRKILKAKKTMPTSCRKQIEILHKSKNVEALKTAAIGNNVLSDNQNSSVVINNKCRHSENDVSSLDSNKNSECSQKSKAFSQNSKKTLEIDLETRLQYIEEQAVHPFQKPSKPIESPRNLSTEEAKGSQNTSENCNKANVIRSFFEQHKEDCNLKSISNQHSVLSTKVQMSHSAVTNTLDKRIDKIVSHLETNSNSASHDNRQNDILSSDTDFVPVDEIPMAVNSVIYSNSTAGILKSEESCRTYYSSISNGENTESTWLSSLDTDSNNSHNQRKRMFSENKENVKRLKTSEQINENFCVALEKQTALLEQVKHLIQQEICSIHCKLFDSKLRELTERIGNSHCRNKHEALADELFAKIAQLQRRLKKVLLSQRNCLEPNMLSSNTACKVANSETLNLDKNPVNSLDEKKTPVNSGPSNPSEKAIEKIDLSQDHDEAVPESNDDVMLISVENSSLTTPVTSNITDTRKITPENYNSSNADTEVRATEEKNLDCVIDLTKEGLSICSTENSVSMLESYMKSVSISKETTPAAQNEQILESFEHLPPLPAPPQSQLEVVDKVRDTLPPQKTELRVKRVTKPRGIALTWNIAKINPKCAPVESYHLFLCHENPGIKLIWRKVGEMKALPLPMACTLSQFLDSKRYYFALQSKDIFGRYGPFCDIKAISGFSDILQ</sequence>
<keyword evidence="2" id="KW-0539">Nucleus</keyword>
<evidence type="ECO:0000259" key="5">
    <source>
        <dbReference type="Pfam" id="PF16788"/>
    </source>
</evidence>
<dbReference type="InterPro" id="IPR056565">
    <property type="entry name" value="Fn3_ATF7IP"/>
</dbReference>
<feature type="compositionally biased region" description="Polar residues" evidence="4">
    <location>
        <begin position="419"/>
        <end position="428"/>
    </location>
</feature>
<evidence type="ECO:0000256" key="1">
    <source>
        <dbReference type="ARBA" id="ARBA00004123"/>
    </source>
</evidence>
<evidence type="ECO:0000256" key="2">
    <source>
        <dbReference type="ARBA" id="ARBA00023242"/>
    </source>
</evidence>
<reference evidence="7 8" key="1">
    <citation type="journal article" date="2020" name="Nature">
        <title>Six reference-quality genomes reveal evolution of bat adaptations.</title>
        <authorList>
            <person name="Jebb D."/>
            <person name="Huang Z."/>
            <person name="Pippel M."/>
            <person name="Hughes G.M."/>
            <person name="Lavrichenko K."/>
            <person name="Devanna P."/>
            <person name="Winkler S."/>
            <person name="Jermiin L.S."/>
            <person name="Skirmuntt E.C."/>
            <person name="Katzourakis A."/>
            <person name="Burkitt-Gray L."/>
            <person name="Ray D.A."/>
            <person name="Sullivan K.A.M."/>
            <person name="Roscito J.G."/>
            <person name="Kirilenko B.M."/>
            <person name="Davalos L.M."/>
            <person name="Corthals A.P."/>
            <person name="Power M.L."/>
            <person name="Jones G."/>
            <person name="Ransome R.D."/>
            <person name="Dechmann D.K.N."/>
            <person name="Locatelli A.G."/>
            <person name="Puechmaille S.J."/>
            <person name="Fedrigo O."/>
            <person name="Jarvis E.D."/>
            <person name="Hiller M."/>
            <person name="Vernes S.C."/>
            <person name="Myers E.W."/>
            <person name="Teeling E.C."/>
        </authorList>
    </citation>
    <scope>NUCLEOTIDE SEQUENCE [LARGE SCALE GENOMIC DNA]</scope>
    <source>
        <strain evidence="7">MPipKuh1</strain>
        <tissue evidence="7">Flight muscle</tissue>
    </source>
</reference>
<feature type="coiled-coil region" evidence="3">
    <location>
        <begin position="352"/>
        <end position="379"/>
    </location>
</feature>
<feature type="domain" description="Activating transcription factor 7-interacting protein Fn3" evidence="6">
    <location>
        <begin position="571"/>
        <end position="669"/>
    </location>
</feature>
<evidence type="ECO:0000256" key="4">
    <source>
        <dbReference type="SAM" id="MobiDB-lite"/>
    </source>
</evidence>
<dbReference type="PANTHER" id="PTHR23210:SF23">
    <property type="entry name" value="ACTIVATING TRANSCRIPTION FACTOR 7-INTERACTING PROTEIN 2"/>
    <property type="match status" value="1"/>
</dbReference>
<feature type="compositionally biased region" description="Polar residues" evidence="4">
    <location>
        <begin position="68"/>
        <end position="87"/>
    </location>
</feature>
<dbReference type="Proteomes" id="UP000558488">
    <property type="component" value="Unassembled WGS sequence"/>
</dbReference>
<feature type="domain" description="ATF7-interacting protein protein binding" evidence="5">
    <location>
        <begin position="289"/>
        <end position="496"/>
    </location>
</feature>
<comment type="subcellular location">
    <subcellularLocation>
        <location evidence="1">Nucleus</location>
    </subcellularLocation>
</comment>
<feature type="region of interest" description="Disordered" evidence="4">
    <location>
        <begin position="66"/>
        <end position="87"/>
    </location>
</feature>
<dbReference type="GO" id="GO:0005667">
    <property type="term" value="C:transcription regulator complex"/>
    <property type="evidence" value="ECO:0007669"/>
    <property type="project" value="TreeGrafter"/>
</dbReference>
<evidence type="ECO:0000259" key="6">
    <source>
        <dbReference type="Pfam" id="PF16794"/>
    </source>
</evidence>
<dbReference type="Pfam" id="PF16794">
    <property type="entry name" value="fn3_4"/>
    <property type="match status" value="1"/>
</dbReference>
<organism evidence="7 8">
    <name type="scientific">Pipistrellus kuhlii</name>
    <name type="common">Kuhl's pipistrelle</name>
    <dbReference type="NCBI Taxonomy" id="59472"/>
    <lineage>
        <taxon>Eukaryota</taxon>
        <taxon>Metazoa</taxon>
        <taxon>Chordata</taxon>
        <taxon>Craniata</taxon>
        <taxon>Vertebrata</taxon>
        <taxon>Euteleostomi</taxon>
        <taxon>Mammalia</taxon>
        <taxon>Eutheria</taxon>
        <taxon>Laurasiatheria</taxon>
        <taxon>Chiroptera</taxon>
        <taxon>Yangochiroptera</taxon>
        <taxon>Vespertilionidae</taxon>
        <taxon>Pipistrellus</taxon>
    </lineage>
</organism>
<protein>
    <submittedName>
        <fullName evidence="7">Activating transcription factor 7 interacting protein 2</fullName>
    </submittedName>
</protein>
<dbReference type="PANTHER" id="PTHR23210">
    <property type="entry name" value="ACTIVATING TRANSCRIPTION FACTOR 7 INTERACTING PROTEIN"/>
    <property type="match status" value="1"/>
</dbReference>
<evidence type="ECO:0000313" key="7">
    <source>
        <dbReference type="EMBL" id="KAF6365795.1"/>
    </source>
</evidence>
<dbReference type="OrthoDB" id="2434995at2759"/>
<comment type="caution">
    <text evidence="7">The sequence shown here is derived from an EMBL/GenBank/DDBJ whole genome shotgun (WGS) entry which is preliminary data.</text>
</comment>
<evidence type="ECO:0000313" key="8">
    <source>
        <dbReference type="Proteomes" id="UP000558488"/>
    </source>
</evidence>
<dbReference type="InterPro" id="IPR026085">
    <property type="entry name" value="ATF7-int"/>
</dbReference>
<evidence type="ECO:0000256" key="3">
    <source>
        <dbReference type="SAM" id="Coils"/>
    </source>
</evidence>
<proteinExistence type="predicted"/>
<dbReference type="AlphaFoldDB" id="A0A7J7YVE9"/>
<dbReference type="GO" id="GO:0006355">
    <property type="term" value="P:regulation of DNA-templated transcription"/>
    <property type="evidence" value="ECO:0007669"/>
    <property type="project" value="TreeGrafter"/>
</dbReference>
<dbReference type="Pfam" id="PF16788">
    <property type="entry name" value="ATF7IP_BD"/>
    <property type="match status" value="1"/>
</dbReference>
<dbReference type="GO" id="GO:0003712">
    <property type="term" value="F:transcription coregulator activity"/>
    <property type="evidence" value="ECO:0007669"/>
    <property type="project" value="TreeGrafter"/>
</dbReference>
<keyword evidence="3" id="KW-0175">Coiled coil</keyword>
<keyword evidence="8" id="KW-1185">Reference proteome</keyword>
<name>A0A7J7YVE9_PIPKU</name>
<feature type="region of interest" description="Disordered" evidence="4">
    <location>
        <begin position="110"/>
        <end position="140"/>
    </location>
</feature>
<dbReference type="GO" id="GO:0005634">
    <property type="term" value="C:nucleus"/>
    <property type="evidence" value="ECO:0007669"/>
    <property type="project" value="UniProtKB-SubCell"/>
</dbReference>
<dbReference type="EMBL" id="JACAGB010000004">
    <property type="protein sequence ID" value="KAF6365795.1"/>
    <property type="molecule type" value="Genomic_DNA"/>
</dbReference>
<gene>
    <name evidence="7" type="ORF">mPipKuh1_001129</name>
</gene>
<dbReference type="InterPro" id="IPR031870">
    <property type="entry name" value="ATF7IP_BD"/>
</dbReference>
<accession>A0A7J7YVE9</accession>
<feature type="region of interest" description="Disordered" evidence="4">
    <location>
        <begin position="406"/>
        <end position="430"/>
    </location>
</feature>